<reference evidence="1 2" key="1">
    <citation type="submission" date="2017-12" db="EMBL/GenBank/DDBJ databases">
        <authorList>
            <person name="Pombert J.-F."/>
            <person name="Haag K.L."/>
            <person name="Ebert D."/>
        </authorList>
    </citation>
    <scope>NUCLEOTIDE SEQUENCE [LARGE SCALE GENOMIC DNA]</scope>
    <source>
        <strain evidence="1">IL-G-3</strain>
    </source>
</reference>
<protein>
    <submittedName>
        <fullName evidence="1">Uncharacterized protein</fullName>
    </submittedName>
</protein>
<dbReference type="VEuPathDB" id="MicrosporidiaDB:CWI38_1556p0030"/>
<dbReference type="EMBL" id="PITK01001556">
    <property type="protein sequence ID" value="TBU10776.1"/>
    <property type="molecule type" value="Genomic_DNA"/>
</dbReference>
<evidence type="ECO:0000313" key="1">
    <source>
        <dbReference type="EMBL" id="TBU10776.1"/>
    </source>
</evidence>
<keyword evidence="2" id="KW-1185">Reference proteome</keyword>
<evidence type="ECO:0000313" key="2">
    <source>
        <dbReference type="Proteomes" id="UP000292282"/>
    </source>
</evidence>
<comment type="caution">
    <text evidence="1">The sequence shown here is derived from an EMBL/GenBank/DDBJ whole genome shotgun (WGS) entry which is preliminary data.</text>
</comment>
<proteinExistence type="predicted"/>
<sequence length="129" mass="14616">MECGMVRCDSREGGVNDRDSLEGVSDSNGLEGVNYSTDTLHPINTNTTTFTLWNSFVFGDYTVVFCTFYDNERFKNNLEKFISELCCKKEGDGVIYCGVECLFDIDGDNFPEVVVDFRREKGEEVNKNV</sequence>
<accession>A0A4Q9LRS1</accession>
<dbReference type="AlphaFoldDB" id="A0A4Q9LRS1"/>
<gene>
    <name evidence="1" type="ORF">CWI38_1556p0030</name>
</gene>
<dbReference type="Proteomes" id="UP000292282">
    <property type="component" value="Unassembled WGS sequence"/>
</dbReference>
<organism evidence="1 2">
    <name type="scientific">Hamiltosporidium tvaerminnensis</name>
    <dbReference type="NCBI Taxonomy" id="1176355"/>
    <lineage>
        <taxon>Eukaryota</taxon>
        <taxon>Fungi</taxon>
        <taxon>Fungi incertae sedis</taxon>
        <taxon>Microsporidia</taxon>
        <taxon>Dubosqiidae</taxon>
        <taxon>Hamiltosporidium</taxon>
    </lineage>
</organism>
<name>A0A4Q9LRS1_9MICR</name>